<dbReference type="InterPro" id="IPR001304">
    <property type="entry name" value="C-type_lectin-like"/>
</dbReference>
<reference evidence="7" key="1">
    <citation type="submission" date="2025-08" db="UniProtKB">
        <authorList>
            <consortium name="RefSeq"/>
        </authorList>
    </citation>
    <scope>IDENTIFICATION</scope>
    <source>
        <tissue evidence="7">Blood</tissue>
    </source>
</reference>
<dbReference type="Pfam" id="PF00059">
    <property type="entry name" value="Lectin_C"/>
    <property type="match status" value="1"/>
</dbReference>
<dbReference type="InterPro" id="IPR016186">
    <property type="entry name" value="C-type_lectin-like/link_sf"/>
</dbReference>
<dbReference type="GeneID" id="111166170"/>
<dbReference type="FunCoup" id="A0A2Y9LV39">
    <property type="interactions" value="12"/>
</dbReference>
<dbReference type="SUPFAM" id="SSF56436">
    <property type="entry name" value="C-type lectin-like"/>
    <property type="match status" value="1"/>
</dbReference>
<dbReference type="PROSITE" id="PS50041">
    <property type="entry name" value="C_TYPE_LECTIN_2"/>
    <property type="match status" value="1"/>
</dbReference>
<dbReference type="InterPro" id="IPR033989">
    <property type="entry name" value="CD209-like_CTLD"/>
</dbReference>
<dbReference type="Proteomes" id="UP000248483">
    <property type="component" value="Unplaced"/>
</dbReference>
<evidence type="ECO:0000256" key="3">
    <source>
        <dbReference type="SAM" id="Coils"/>
    </source>
</evidence>
<feature type="domain" description="C-type lectin" evidence="5">
    <location>
        <begin position="192"/>
        <end position="301"/>
    </location>
</feature>
<keyword evidence="3" id="KW-0175">Coiled coil</keyword>
<keyword evidence="6" id="KW-1185">Reference proteome</keyword>
<dbReference type="PANTHER" id="PTHR22803">
    <property type="entry name" value="MANNOSE, PHOSPHOLIPASE, LECTIN RECEPTOR RELATED"/>
    <property type="match status" value="1"/>
</dbReference>
<name>A0A2Y9LV39_DELLE</name>
<dbReference type="CDD" id="cd03590">
    <property type="entry name" value="CLECT_DC-SIGN_like"/>
    <property type="match status" value="1"/>
</dbReference>
<dbReference type="InterPro" id="IPR016187">
    <property type="entry name" value="CTDL_fold"/>
</dbReference>
<feature type="coiled-coil region" evidence="3">
    <location>
        <begin position="129"/>
        <end position="167"/>
    </location>
</feature>
<dbReference type="PROSITE" id="PS00615">
    <property type="entry name" value="C_TYPE_LECTIN_1"/>
    <property type="match status" value="1"/>
</dbReference>
<evidence type="ECO:0000256" key="1">
    <source>
        <dbReference type="ARBA" id="ARBA00022734"/>
    </source>
</evidence>
<evidence type="ECO:0000256" key="2">
    <source>
        <dbReference type="ARBA" id="ARBA00023157"/>
    </source>
</evidence>
<feature type="region of interest" description="Disordered" evidence="4">
    <location>
        <begin position="1"/>
        <end position="60"/>
    </location>
</feature>
<dbReference type="InParanoid" id="A0A2Y9LV39"/>
<sequence length="313" mass="34444">MSVHHGHGRVQQVGRQAGGGPRRALGTLGTETPPPGPGSLGGHNPVGPRSERPVFQGVPAPLGPWEEFPSPPLSAASTERGALLGQQDLLRTNSSKQTAVLGVLKEEVRACNSCCLGTQAQLQTVHTKLREAQSKLIQQESTLKELSERVTQSLAEASRDRENIRTELFRALEGVRLGNSSCEECPKSWLPFQGSCYLFSTQRATWVEAQRHCEGARAHLVIVGGLDEQGFLSRNTGGRGYWLGLRAVRRARRIQGYQWVDGVPLSFSHWNQGEPNDSLGREDCIMILRTGMWNDAPCDNRDDSWICEKRLSC</sequence>
<evidence type="ECO:0000256" key="4">
    <source>
        <dbReference type="SAM" id="MobiDB-lite"/>
    </source>
</evidence>
<dbReference type="CTD" id="339390"/>
<dbReference type="STRING" id="9749.A0A2Y9LV39"/>
<evidence type="ECO:0000259" key="5">
    <source>
        <dbReference type="PROSITE" id="PS50041"/>
    </source>
</evidence>
<gene>
    <name evidence="7" type="primary">CLEC4G</name>
</gene>
<keyword evidence="2" id="KW-1015">Disulfide bond</keyword>
<dbReference type="AlphaFoldDB" id="A0A2Y9LV39"/>
<evidence type="ECO:0000313" key="7">
    <source>
        <dbReference type="RefSeq" id="XP_022413270.1"/>
    </source>
</evidence>
<protein>
    <submittedName>
        <fullName evidence="7">C-type lectin domain family 4 member G isoform X1</fullName>
    </submittedName>
</protein>
<organism evidence="6 7">
    <name type="scientific">Delphinapterus leucas</name>
    <name type="common">Beluga whale</name>
    <dbReference type="NCBI Taxonomy" id="9749"/>
    <lineage>
        <taxon>Eukaryota</taxon>
        <taxon>Metazoa</taxon>
        <taxon>Chordata</taxon>
        <taxon>Craniata</taxon>
        <taxon>Vertebrata</taxon>
        <taxon>Euteleostomi</taxon>
        <taxon>Mammalia</taxon>
        <taxon>Eutheria</taxon>
        <taxon>Laurasiatheria</taxon>
        <taxon>Artiodactyla</taxon>
        <taxon>Whippomorpha</taxon>
        <taxon>Cetacea</taxon>
        <taxon>Odontoceti</taxon>
        <taxon>Monodontidae</taxon>
        <taxon>Delphinapterus</taxon>
    </lineage>
</organism>
<evidence type="ECO:0000313" key="6">
    <source>
        <dbReference type="Proteomes" id="UP000248483"/>
    </source>
</evidence>
<dbReference type="InterPro" id="IPR050111">
    <property type="entry name" value="C-type_lectin/snaclec_domain"/>
</dbReference>
<dbReference type="SMART" id="SM00034">
    <property type="entry name" value="CLECT"/>
    <property type="match status" value="1"/>
</dbReference>
<keyword evidence="1" id="KW-0430">Lectin</keyword>
<dbReference type="InterPro" id="IPR018378">
    <property type="entry name" value="C-type_lectin_CS"/>
</dbReference>
<dbReference type="KEGG" id="dle:111166170"/>
<dbReference type="GO" id="GO:0030246">
    <property type="term" value="F:carbohydrate binding"/>
    <property type="evidence" value="ECO:0007669"/>
    <property type="project" value="UniProtKB-KW"/>
</dbReference>
<dbReference type="Gene3D" id="3.10.100.10">
    <property type="entry name" value="Mannose-Binding Protein A, subunit A"/>
    <property type="match status" value="1"/>
</dbReference>
<proteinExistence type="predicted"/>
<dbReference type="RefSeq" id="XP_022413270.1">
    <property type="nucleotide sequence ID" value="XM_022557562.1"/>
</dbReference>
<accession>A0A2Y9LV39</accession>